<evidence type="ECO:0000256" key="7">
    <source>
        <dbReference type="SAM" id="Phobius"/>
    </source>
</evidence>
<comment type="subcellular location">
    <subcellularLocation>
        <location evidence="1">Cell membrane</location>
        <topology evidence="1">Multi-pass membrane protein</topology>
    </subcellularLocation>
</comment>
<dbReference type="PANTHER" id="PTHR43394:SF1">
    <property type="entry name" value="ATP-BINDING CASSETTE SUB-FAMILY B MEMBER 10, MITOCHONDRIAL"/>
    <property type="match status" value="1"/>
</dbReference>
<gene>
    <name evidence="10" type="ORF">A9Q84_06110</name>
</gene>
<feature type="transmembrane region" description="Helical" evidence="7">
    <location>
        <begin position="258"/>
        <end position="278"/>
    </location>
</feature>
<protein>
    <recommendedName>
        <fullName evidence="12">ABC transporter ATP-binding protein</fullName>
    </recommendedName>
</protein>
<keyword evidence="4" id="KW-0067">ATP-binding</keyword>
<evidence type="ECO:0008006" key="12">
    <source>
        <dbReference type="Google" id="ProtNLM"/>
    </source>
</evidence>
<dbReference type="InterPro" id="IPR003593">
    <property type="entry name" value="AAA+_ATPase"/>
</dbReference>
<evidence type="ECO:0000259" key="9">
    <source>
        <dbReference type="PROSITE" id="PS50929"/>
    </source>
</evidence>
<dbReference type="GO" id="GO:0005524">
    <property type="term" value="F:ATP binding"/>
    <property type="evidence" value="ECO:0007669"/>
    <property type="project" value="UniProtKB-KW"/>
</dbReference>
<sequence>MAEKTITNPINIWKTFLKQNKLMYLIGTLMVVLTNVCQVFTTRIIGWVIDFFNQDTIPRFFVKNEQVQTFYTLFFSLLVCRILITIGRMGWRVTLARQTHMASAMLRKKIWENARYFKKKDLVTGFTKGNLMNAVNSDVNSSRFIFGFTLVALVDVLFLGIFTIGTMILINVKMTVISLVVLSILPFFVKKLSSSEVNRYKFSQKCLGYFNDLSTQVISTIRLQRLTQTGEFWEKKLIDSANTFKESRLKALFTSLNYIPVMGGASILSYVVLFAVGIELVISNQMTIGDFVSMQGLIFLLQDPLMEIGFVISDWRKGMASLERLNDIYINQKEDYLYNDGHGVTDSDYVLKVQDLNFSYPENNIKLINNLNLSLLPGDRLGITGIIGTGKTTLLSILSGLERNYDGKIFFHGKDYNTYSHQELRDYMSFVQQRPFLFADTIKKNIEMDSELTDDEVWSFLELAGLKEDVEKFPGKLNTALGEWGINLSGGQKQRLTLARALSRKPKLLFLDDCLSAVDTVTEERILQNLDRELSETTLVWVAHRSSTLKYCNKFLELTQNQEISDE</sequence>
<feature type="domain" description="ABC transmembrane type-1" evidence="9">
    <location>
        <begin position="25"/>
        <end position="317"/>
    </location>
</feature>
<dbReference type="InterPro" id="IPR039421">
    <property type="entry name" value="Type_1_exporter"/>
</dbReference>
<keyword evidence="6 7" id="KW-0472">Membrane</keyword>
<dbReference type="InterPro" id="IPR003439">
    <property type="entry name" value="ABC_transporter-like_ATP-bd"/>
</dbReference>
<dbReference type="SUPFAM" id="SSF90123">
    <property type="entry name" value="ABC transporter transmembrane region"/>
    <property type="match status" value="1"/>
</dbReference>
<dbReference type="InterPro" id="IPR017871">
    <property type="entry name" value="ABC_transporter-like_CS"/>
</dbReference>
<dbReference type="InterPro" id="IPR027417">
    <property type="entry name" value="P-loop_NTPase"/>
</dbReference>
<evidence type="ECO:0000259" key="8">
    <source>
        <dbReference type="PROSITE" id="PS50893"/>
    </source>
</evidence>
<dbReference type="Gene3D" id="1.20.1560.10">
    <property type="entry name" value="ABC transporter type 1, transmembrane domain"/>
    <property type="match status" value="1"/>
</dbReference>
<evidence type="ECO:0000256" key="3">
    <source>
        <dbReference type="ARBA" id="ARBA00022741"/>
    </source>
</evidence>
<feature type="domain" description="ABC transporter" evidence="8">
    <location>
        <begin position="351"/>
        <end position="564"/>
    </location>
</feature>
<comment type="caution">
    <text evidence="10">The sequence shown here is derived from an EMBL/GenBank/DDBJ whole genome shotgun (WGS) entry which is preliminary data.</text>
</comment>
<dbReference type="SMART" id="SM00382">
    <property type="entry name" value="AAA"/>
    <property type="match status" value="1"/>
</dbReference>
<name>A0A1Y5FEV5_9BACT</name>
<keyword evidence="3" id="KW-0547">Nucleotide-binding</keyword>
<accession>A0A1Y5FEV5</accession>
<evidence type="ECO:0000256" key="6">
    <source>
        <dbReference type="ARBA" id="ARBA00023136"/>
    </source>
</evidence>
<evidence type="ECO:0000313" key="10">
    <source>
        <dbReference type="EMBL" id="OUR97772.1"/>
    </source>
</evidence>
<dbReference type="PANTHER" id="PTHR43394">
    <property type="entry name" value="ATP-DEPENDENT PERMEASE MDL1, MITOCHONDRIAL"/>
    <property type="match status" value="1"/>
</dbReference>
<evidence type="ECO:0000256" key="1">
    <source>
        <dbReference type="ARBA" id="ARBA00004651"/>
    </source>
</evidence>
<dbReference type="Gene3D" id="3.40.50.300">
    <property type="entry name" value="P-loop containing nucleotide triphosphate hydrolases"/>
    <property type="match status" value="1"/>
</dbReference>
<dbReference type="PROSITE" id="PS00211">
    <property type="entry name" value="ABC_TRANSPORTER_1"/>
    <property type="match status" value="1"/>
</dbReference>
<evidence type="ECO:0000256" key="2">
    <source>
        <dbReference type="ARBA" id="ARBA00022692"/>
    </source>
</evidence>
<evidence type="ECO:0000313" key="11">
    <source>
        <dbReference type="Proteomes" id="UP000196531"/>
    </source>
</evidence>
<dbReference type="GO" id="GO:0016887">
    <property type="term" value="F:ATP hydrolysis activity"/>
    <property type="evidence" value="ECO:0007669"/>
    <property type="project" value="InterPro"/>
</dbReference>
<keyword evidence="2 7" id="KW-0812">Transmembrane</keyword>
<dbReference type="SUPFAM" id="SSF52540">
    <property type="entry name" value="P-loop containing nucleoside triphosphate hydrolases"/>
    <property type="match status" value="1"/>
</dbReference>
<proteinExistence type="predicted"/>
<dbReference type="InterPro" id="IPR036640">
    <property type="entry name" value="ABC1_TM_sf"/>
</dbReference>
<evidence type="ECO:0000256" key="4">
    <source>
        <dbReference type="ARBA" id="ARBA00022840"/>
    </source>
</evidence>
<dbReference type="Proteomes" id="UP000196531">
    <property type="component" value="Unassembled WGS sequence"/>
</dbReference>
<keyword evidence="5 7" id="KW-1133">Transmembrane helix</keyword>
<evidence type="ECO:0000256" key="5">
    <source>
        <dbReference type="ARBA" id="ARBA00022989"/>
    </source>
</evidence>
<dbReference type="GO" id="GO:0005886">
    <property type="term" value="C:plasma membrane"/>
    <property type="evidence" value="ECO:0007669"/>
    <property type="project" value="UniProtKB-SubCell"/>
</dbReference>
<feature type="transmembrane region" description="Helical" evidence="7">
    <location>
        <begin position="69"/>
        <end position="91"/>
    </location>
</feature>
<dbReference type="InterPro" id="IPR011527">
    <property type="entry name" value="ABC1_TM_dom"/>
</dbReference>
<dbReference type="PROSITE" id="PS50893">
    <property type="entry name" value="ABC_TRANSPORTER_2"/>
    <property type="match status" value="1"/>
</dbReference>
<dbReference type="Pfam" id="PF00664">
    <property type="entry name" value="ABC_membrane"/>
    <property type="match status" value="1"/>
</dbReference>
<dbReference type="Pfam" id="PF00005">
    <property type="entry name" value="ABC_tran"/>
    <property type="match status" value="1"/>
</dbReference>
<feature type="transmembrane region" description="Helical" evidence="7">
    <location>
        <begin position="144"/>
        <end position="162"/>
    </location>
</feature>
<reference evidence="11" key="1">
    <citation type="journal article" date="2017" name="Proc. Natl. Acad. Sci. U.S.A.">
        <title>Simulation of Deepwater Horizon oil plume reveals substrate specialization within a complex community of hydrocarbon-degraders.</title>
        <authorList>
            <person name="Hu P."/>
            <person name="Dubinsky E.A."/>
            <person name="Probst A.J."/>
            <person name="Wang J."/>
            <person name="Sieber C.M.K."/>
            <person name="Tom L.M."/>
            <person name="Gardinali P."/>
            <person name="Banfield J.F."/>
            <person name="Atlas R.M."/>
            <person name="Andersen G.L."/>
        </authorList>
    </citation>
    <scope>NUCLEOTIDE SEQUENCE [LARGE SCALE GENOMIC DNA]</scope>
</reference>
<dbReference type="GO" id="GO:0015421">
    <property type="term" value="F:ABC-type oligopeptide transporter activity"/>
    <property type="evidence" value="ECO:0007669"/>
    <property type="project" value="TreeGrafter"/>
</dbReference>
<dbReference type="EMBL" id="MAAO01000005">
    <property type="protein sequence ID" value="OUR97772.1"/>
    <property type="molecule type" value="Genomic_DNA"/>
</dbReference>
<feature type="transmembrane region" description="Helical" evidence="7">
    <location>
        <begin position="168"/>
        <end position="189"/>
    </location>
</feature>
<feature type="transmembrane region" description="Helical" evidence="7">
    <location>
        <begin position="22"/>
        <end position="49"/>
    </location>
</feature>
<dbReference type="AlphaFoldDB" id="A0A1Y5FEV5"/>
<dbReference type="PROSITE" id="PS50929">
    <property type="entry name" value="ABC_TM1F"/>
    <property type="match status" value="1"/>
</dbReference>
<dbReference type="CDD" id="cd03228">
    <property type="entry name" value="ABCC_MRP_Like"/>
    <property type="match status" value="1"/>
</dbReference>
<organism evidence="10 11">
    <name type="scientific">Halobacteriovorax marinus</name>
    <dbReference type="NCBI Taxonomy" id="97084"/>
    <lineage>
        <taxon>Bacteria</taxon>
        <taxon>Pseudomonadati</taxon>
        <taxon>Bdellovibrionota</taxon>
        <taxon>Bacteriovoracia</taxon>
        <taxon>Bacteriovoracales</taxon>
        <taxon>Halobacteriovoraceae</taxon>
        <taxon>Halobacteriovorax</taxon>
    </lineage>
</organism>